<reference evidence="1" key="1">
    <citation type="journal article" date="2014" name="Front. Microbiol.">
        <title>High frequency of phylogenetically diverse reductive dehalogenase-homologous genes in deep subseafloor sedimentary metagenomes.</title>
        <authorList>
            <person name="Kawai M."/>
            <person name="Futagami T."/>
            <person name="Toyoda A."/>
            <person name="Takaki Y."/>
            <person name="Nishi S."/>
            <person name="Hori S."/>
            <person name="Arai W."/>
            <person name="Tsubouchi T."/>
            <person name="Morono Y."/>
            <person name="Uchiyama I."/>
            <person name="Ito T."/>
            <person name="Fujiyama A."/>
            <person name="Inagaki F."/>
            <person name="Takami H."/>
        </authorList>
    </citation>
    <scope>NUCLEOTIDE SEQUENCE</scope>
    <source>
        <strain evidence="1">Expedition CK06-06</strain>
    </source>
</reference>
<protein>
    <submittedName>
        <fullName evidence="1">Uncharacterized protein</fullName>
    </submittedName>
</protein>
<dbReference type="AlphaFoldDB" id="X0UMW7"/>
<organism evidence="1">
    <name type="scientific">marine sediment metagenome</name>
    <dbReference type="NCBI Taxonomy" id="412755"/>
    <lineage>
        <taxon>unclassified sequences</taxon>
        <taxon>metagenomes</taxon>
        <taxon>ecological metagenomes</taxon>
    </lineage>
</organism>
<sequence length="44" mass="5239">TVGSDRYLDFTNQGRYLSFEFSSNSSEVWTLTGFNIEYRETSWF</sequence>
<name>X0UMW7_9ZZZZ</name>
<feature type="non-terminal residue" evidence="1">
    <location>
        <position position="1"/>
    </location>
</feature>
<gene>
    <name evidence="1" type="ORF">S01H1_42464</name>
</gene>
<dbReference type="EMBL" id="BARS01027010">
    <property type="protein sequence ID" value="GAG06980.1"/>
    <property type="molecule type" value="Genomic_DNA"/>
</dbReference>
<evidence type="ECO:0000313" key="1">
    <source>
        <dbReference type="EMBL" id="GAG06980.1"/>
    </source>
</evidence>
<proteinExistence type="predicted"/>
<accession>X0UMW7</accession>
<comment type="caution">
    <text evidence="1">The sequence shown here is derived from an EMBL/GenBank/DDBJ whole genome shotgun (WGS) entry which is preliminary data.</text>
</comment>